<comment type="caution">
    <text evidence="2">The sequence shown here is derived from an EMBL/GenBank/DDBJ whole genome shotgun (WGS) entry which is preliminary data.</text>
</comment>
<evidence type="ECO:0000313" key="2">
    <source>
        <dbReference type="EMBL" id="CAE7356840.1"/>
    </source>
</evidence>
<gene>
    <name evidence="2" type="ORF">SPIL2461_LOCUS8503</name>
</gene>
<evidence type="ECO:0000313" key="3">
    <source>
        <dbReference type="Proteomes" id="UP000649617"/>
    </source>
</evidence>
<feature type="signal peptide" evidence="1">
    <location>
        <begin position="1"/>
        <end position="19"/>
    </location>
</feature>
<feature type="chain" id="PRO_5032555748" evidence="1">
    <location>
        <begin position="20"/>
        <end position="291"/>
    </location>
</feature>
<dbReference type="AlphaFoldDB" id="A0A812PMT9"/>
<accession>A0A812PMT9</accession>
<dbReference type="OrthoDB" id="437209at2759"/>
<name>A0A812PMT9_SYMPI</name>
<keyword evidence="3" id="KW-1185">Reference proteome</keyword>
<evidence type="ECO:0000256" key="1">
    <source>
        <dbReference type="SAM" id="SignalP"/>
    </source>
</evidence>
<sequence length="291" mass="32313">MFLLLAVSLALGSTREVEEDCLESQQTTLLQHGLHLGTFDHDSSMTLHRFRSLTRGSPVLPSPDVNGRMCLLCDMPPAERAPDKSYVQRSDCGNHSVFEHPEMALVPLSRFTKDATAERNETSGWCELNTEKACADALYNQDYMMFAKAIQIPKLPLVNYSAASWDQFYCYYNGWLSPEIKAMQHDFEGMKAKGKEYCDSDALVRLGSKGNMTLHAMLARWLPAAPFFPGSRPSVQDAHFIAAWTCAMGSAACDMAYCAYTYCVKEDGFGTYAECAGWDPVKGMPVDSVDS</sequence>
<protein>
    <submittedName>
        <fullName evidence="2">Uncharacterized protein</fullName>
    </submittedName>
</protein>
<dbReference type="EMBL" id="CAJNIZ010014002">
    <property type="protein sequence ID" value="CAE7356840.1"/>
    <property type="molecule type" value="Genomic_DNA"/>
</dbReference>
<organism evidence="2 3">
    <name type="scientific">Symbiodinium pilosum</name>
    <name type="common">Dinoflagellate</name>
    <dbReference type="NCBI Taxonomy" id="2952"/>
    <lineage>
        <taxon>Eukaryota</taxon>
        <taxon>Sar</taxon>
        <taxon>Alveolata</taxon>
        <taxon>Dinophyceae</taxon>
        <taxon>Suessiales</taxon>
        <taxon>Symbiodiniaceae</taxon>
        <taxon>Symbiodinium</taxon>
    </lineage>
</organism>
<reference evidence="2" key="1">
    <citation type="submission" date="2021-02" db="EMBL/GenBank/DDBJ databases">
        <authorList>
            <person name="Dougan E. K."/>
            <person name="Rhodes N."/>
            <person name="Thang M."/>
            <person name="Chan C."/>
        </authorList>
    </citation>
    <scope>NUCLEOTIDE SEQUENCE</scope>
</reference>
<dbReference type="Proteomes" id="UP000649617">
    <property type="component" value="Unassembled WGS sequence"/>
</dbReference>
<proteinExistence type="predicted"/>
<keyword evidence="1" id="KW-0732">Signal</keyword>